<evidence type="ECO:0000256" key="2">
    <source>
        <dbReference type="ARBA" id="ARBA00022643"/>
    </source>
</evidence>
<sequence length="469" mass="49647">MALVSGAGGVGEPREQRGMHTAFDLSFAHTEGRWARPGSWVGASFPDVRIYQEIARTAERAGVDLLFFGDGSGIPDTWRGSMDAAVEWGIQWPRHDMSPVVTSMAAVTEHIGFGLTYSSTFQHPFTVARLLNSLDHVSRGRIAFNVVASARGADAANYGFDERMDHDERYDRMAEFMAVCRALWASVPASAIVADRSTGRFADPSQVHPIDHVGRYFSVKGPLASMPSPQGQPVLVQAGNSPKGIATSAEFVELVFGFGGSVEGKRRHRAALDAALVAAGRASAVDTVGILWATQALVGRSAREAAERRDEVAAFWNPEAVGAFLSHNVGFDFSTLPTRFTVGELVAEVQRVNGAQGGFVGSLAASLGASASLSRQELFEHGWQHATGLDHTLCGTAASVADALEADFEATGSRGGYMFASPLAAPSGFGDLAELLVPELRRRGALAPRYAGATLRENLGLEGGDGVAG</sequence>
<proteinExistence type="inferred from homology"/>
<protein>
    <submittedName>
        <fullName evidence="7">NtaA/DmoA family FMN-dependent monooxygenase</fullName>
    </submittedName>
</protein>
<keyword evidence="3" id="KW-0560">Oxidoreductase</keyword>
<evidence type="ECO:0000256" key="1">
    <source>
        <dbReference type="ARBA" id="ARBA00022630"/>
    </source>
</evidence>
<organism evidence="7 8">
    <name type="scientific">Herbiconiux moechotypicola</name>
    <dbReference type="NCBI Taxonomy" id="637393"/>
    <lineage>
        <taxon>Bacteria</taxon>
        <taxon>Bacillati</taxon>
        <taxon>Actinomycetota</taxon>
        <taxon>Actinomycetes</taxon>
        <taxon>Micrococcales</taxon>
        <taxon>Microbacteriaceae</taxon>
        <taxon>Herbiconiux</taxon>
    </lineage>
</organism>
<keyword evidence="1" id="KW-0285">Flavoprotein</keyword>
<accession>A0ABN3DNI3</accession>
<dbReference type="Proteomes" id="UP001500929">
    <property type="component" value="Unassembled WGS sequence"/>
</dbReference>
<evidence type="ECO:0000313" key="8">
    <source>
        <dbReference type="Proteomes" id="UP001500929"/>
    </source>
</evidence>
<comment type="caution">
    <text evidence="7">The sequence shown here is derived from an EMBL/GenBank/DDBJ whole genome shotgun (WGS) entry which is preliminary data.</text>
</comment>
<evidence type="ECO:0000256" key="3">
    <source>
        <dbReference type="ARBA" id="ARBA00023002"/>
    </source>
</evidence>
<dbReference type="InterPro" id="IPR051260">
    <property type="entry name" value="Diverse_substr_monoxygenases"/>
</dbReference>
<comment type="similarity">
    <text evidence="5">Belongs to the NtaA/SnaA/DszA monooxygenase family.</text>
</comment>
<dbReference type="InterPro" id="IPR036661">
    <property type="entry name" value="Luciferase-like_sf"/>
</dbReference>
<evidence type="ECO:0000256" key="4">
    <source>
        <dbReference type="ARBA" id="ARBA00023033"/>
    </source>
</evidence>
<dbReference type="Pfam" id="PF00296">
    <property type="entry name" value="Bac_luciferase"/>
    <property type="match status" value="1"/>
</dbReference>
<dbReference type="SUPFAM" id="SSF51679">
    <property type="entry name" value="Bacterial luciferase-like"/>
    <property type="match status" value="1"/>
</dbReference>
<dbReference type="EMBL" id="BAAAQY010000006">
    <property type="protein sequence ID" value="GAA2237482.1"/>
    <property type="molecule type" value="Genomic_DNA"/>
</dbReference>
<dbReference type="InterPro" id="IPR011251">
    <property type="entry name" value="Luciferase-like_dom"/>
</dbReference>
<dbReference type="NCBIfam" id="TIGR03860">
    <property type="entry name" value="FMN_nitrolo"/>
    <property type="match status" value="1"/>
</dbReference>
<evidence type="ECO:0000259" key="6">
    <source>
        <dbReference type="Pfam" id="PF00296"/>
    </source>
</evidence>
<feature type="domain" description="Luciferase-like" evidence="6">
    <location>
        <begin position="41"/>
        <end position="413"/>
    </location>
</feature>
<dbReference type="Gene3D" id="3.20.20.30">
    <property type="entry name" value="Luciferase-like domain"/>
    <property type="match status" value="1"/>
</dbReference>
<keyword evidence="2" id="KW-0288">FMN</keyword>
<dbReference type="PANTHER" id="PTHR30011:SF16">
    <property type="entry name" value="C2H2 FINGER DOMAIN TRANSCRIPTION FACTOR (EUROFUNG)-RELATED"/>
    <property type="match status" value="1"/>
</dbReference>
<name>A0ABN3DNI3_9MICO</name>
<dbReference type="PANTHER" id="PTHR30011">
    <property type="entry name" value="ALKANESULFONATE MONOOXYGENASE-RELATED"/>
    <property type="match status" value="1"/>
</dbReference>
<reference evidence="7 8" key="1">
    <citation type="journal article" date="2019" name="Int. J. Syst. Evol. Microbiol.">
        <title>The Global Catalogue of Microorganisms (GCM) 10K type strain sequencing project: providing services to taxonomists for standard genome sequencing and annotation.</title>
        <authorList>
            <consortium name="The Broad Institute Genomics Platform"/>
            <consortium name="The Broad Institute Genome Sequencing Center for Infectious Disease"/>
            <person name="Wu L."/>
            <person name="Ma J."/>
        </authorList>
    </citation>
    <scope>NUCLEOTIDE SEQUENCE [LARGE SCALE GENOMIC DNA]</scope>
    <source>
        <strain evidence="7 8">JCM 16117</strain>
    </source>
</reference>
<dbReference type="PIRSF" id="PIRSF000337">
    <property type="entry name" value="NTA_MOA"/>
    <property type="match status" value="1"/>
</dbReference>
<evidence type="ECO:0000313" key="7">
    <source>
        <dbReference type="EMBL" id="GAA2237482.1"/>
    </source>
</evidence>
<keyword evidence="4 7" id="KW-0503">Monooxygenase</keyword>
<evidence type="ECO:0000256" key="5">
    <source>
        <dbReference type="ARBA" id="ARBA00033748"/>
    </source>
</evidence>
<gene>
    <name evidence="7" type="ORF">GCM10009851_23180</name>
</gene>
<dbReference type="GO" id="GO:0004497">
    <property type="term" value="F:monooxygenase activity"/>
    <property type="evidence" value="ECO:0007669"/>
    <property type="project" value="UniProtKB-KW"/>
</dbReference>
<dbReference type="InterPro" id="IPR016215">
    <property type="entry name" value="NTA_MOA"/>
</dbReference>
<keyword evidence="8" id="KW-1185">Reference proteome</keyword>